<gene>
    <name evidence="1" type="ORF">TIFTF001_000759</name>
</gene>
<sequence>MNSLGRADKAKSLPATAAAVDLPRRSSTLLSLTKDQKPPLLPKIFSPEFDAVKVVEGPKAAAAEDLPSFDAVKYVIF</sequence>
<protein>
    <submittedName>
        <fullName evidence="1">Uncharacterized protein</fullName>
    </submittedName>
</protein>
<dbReference type="AlphaFoldDB" id="A0AA87ZID7"/>
<keyword evidence="2" id="KW-1185">Reference proteome</keyword>
<evidence type="ECO:0000313" key="2">
    <source>
        <dbReference type="Proteomes" id="UP001187192"/>
    </source>
</evidence>
<dbReference type="EMBL" id="BTGU01000001">
    <property type="protein sequence ID" value="GMN24936.1"/>
    <property type="molecule type" value="Genomic_DNA"/>
</dbReference>
<proteinExistence type="predicted"/>
<comment type="caution">
    <text evidence="1">The sequence shown here is derived from an EMBL/GenBank/DDBJ whole genome shotgun (WGS) entry which is preliminary data.</text>
</comment>
<organism evidence="1 2">
    <name type="scientific">Ficus carica</name>
    <name type="common">Common fig</name>
    <dbReference type="NCBI Taxonomy" id="3494"/>
    <lineage>
        <taxon>Eukaryota</taxon>
        <taxon>Viridiplantae</taxon>
        <taxon>Streptophyta</taxon>
        <taxon>Embryophyta</taxon>
        <taxon>Tracheophyta</taxon>
        <taxon>Spermatophyta</taxon>
        <taxon>Magnoliopsida</taxon>
        <taxon>eudicotyledons</taxon>
        <taxon>Gunneridae</taxon>
        <taxon>Pentapetalae</taxon>
        <taxon>rosids</taxon>
        <taxon>fabids</taxon>
        <taxon>Rosales</taxon>
        <taxon>Moraceae</taxon>
        <taxon>Ficeae</taxon>
        <taxon>Ficus</taxon>
    </lineage>
</organism>
<accession>A0AA87ZID7</accession>
<name>A0AA87ZID7_FICCA</name>
<evidence type="ECO:0000313" key="1">
    <source>
        <dbReference type="EMBL" id="GMN24936.1"/>
    </source>
</evidence>
<reference evidence="1" key="1">
    <citation type="submission" date="2023-07" db="EMBL/GenBank/DDBJ databases">
        <title>draft genome sequence of fig (Ficus carica).</title>
        <authorList>
            <person name="Takahashi T."/>
            <person name="Nishimura K."/>
        </authorList>
    </citation>
    <scope>NUCLEOTIDE SEQUENCE</scope>
</reference>
<dbReference type="Proteomes" id="UP001187192">
    <property type="component" value="Unassembled WGS sequence"/>
</dbReference>